<dbReference type="EMBL" id="KQ416371">
    <property type="protein sequence ID" value="KOF97231.1"/>
    <property type="molecule type" value="Genomic_DNA"/>
</dbReference>
<reference evidence="1" key="1">
    <citation type="submission" date="2015-07" db="EMBL/GenBank/DDBJ databases">
        <title>MeaNS - Measles Nucleotide Surveillance Program.</title>
        <authorList>
            <person name="Tran T."/>
            <person name="Druce J."/>
        </authorList>
    </citation>
    <scope>NUCLEOTIDE SEQUENCE</scope>
    <source>
        <strain evidence="1">UCB-OBI-ISO-001</strain>
        <tissue evidence="1">Gonad</tissue>
    </source>
</reference>
<feature type="non-terminal residue" evidence="1">
    <location>
        <position position="199"/>
    </location>
</feature>
<name>A0A0L8I6W5_OCTBM</name>
<proteinExistence type="predicted"/>
<feature type="non-terminal residue" evidence="1">
    <location>
        <position position="1"/>
    </location>
</feature>
<dbReference type="Gene3D" id="3.60.10.10">
    <property type="entry name" value="Endonuclease/exonuclease/phosphatase"/>
    <property type="match status" value="1"/>
</dbReference>
<evidence type="ECO:0000313" key="1">
    <source>
        <dbReference type="EMBL" id="KOF97231.1"/>
    </source>
</evidence>
<dbReference type="InterPro" id="IPR036691">
    <property type="entry name" value="Endo/exonu/phosph_ase_sf"/>
</dbReference>
<dbReference type="STRING" id="37653.A0A0L8I6W5"/>
<dbReference type="OrthoDB" id="6242193at2759"/>
<protein>
    <recommendedName>
        <fullName evidence="2">Endonuclease/exonuclease/phosphatase domain-containing protein</fullName>
    </recommendedName>
</protein>
<accession>A0A0L8I6W5</accession>
<organism evidence="1">
    <name type="scientific">Octopus bimaculoides</name>
    <name type="common">California two-spotted octopus</name>
    <dbReference type="NCBI Taxonomy" id="37653"/>
    <lineage>
        <taxon>Eukaryota</taxon>
        <taxon>Metazoa</taxon>
        <taxon>Spiralia</taxon>
        <taxon>Lophotrochozoa</taxon>
        <taxon>Mollusca</taxon>
        <taxon>Cephalopoda</taxon>
        <taxon>Coleoidea</taxon>
        <taxon>Octopodiformes</taxon>
        <taxon>Octopoda</taxon>
        <taxon>Incirrata</taxon>
        <taxon>Octopodidae</taxon>
        <taxon>Octopus</taxon>
    </lineage>
</organism>
<dbReference type="AlphaFoldDB" id="A0A0L8I6W5"/>
<evidence type="ECO:0008006" key="2">
    <source>
        <dbReference type="Google" id="ProtNLM"/>
    </source>
</evidence>
<gene>
    <name evidence="1" type="ORF">OCBIM_22030822mg</name>
</gene>
<sequence>NILDLCESTWTGTGCSRLTKGDSIIYSGQKESQAHTHGVALLMIPAATGAMLSWDPVSPRILTARSKSKDRKKYLEILVEDWNAKVGTDNKHREWFMGKHGIGRQNKNGELFTDFCSLNDLVIGGTAFPHKKIHKTTGNSPDGNVENQIAEFTLTESGERVHDIRMKRGTATASDHHLVVAVLSTKLKNYNDRTGRPSH</sequence>